<dbReference type="RefSeq" id="WP_257499639.1">
    <property type="nucleotide sequence ID" value="NZ_CP102382.1"/>
</dbReference>
<evidence type="ECO:0000313" key="1">
    <source>
        <dbReference type="EMBL" id="UUV21719.1"/>
    </source>
</evidence>
<name>A0ABY5NTP6_9FLAO</name>
<accession>A0ABY5NTP6</accession>
<sequence>MKKLLLVLVSVSFLYSCNKLNIQRKNTITDKIEAEKVVNLYFENLKFDKRDDNLKLFSNSFFDKISKEDFKKDSGIVDIKLGKVKDRKLLKWETNIVDGTNPKSEYLLIYDVQRENYNSKETFYLLKEATDSIKINSYQVESEGLLKE</sequence>
<organism evidence="1 2">
    <name type="scientific">Paenimyroides aestuarii</name>
    <dbReference type="NCBI Taxonomy" id="2968490"/>
    <lineage>
        <taxon>Bacteria</taxon>
        <taxon>Pseudomonadati</taxon>
        <taxon>Bacteroidota</taxon>
        <taxon>Flavobacteriia</taxon>
        <taxon>Flavobacteriales</taxon>
        <taxon>Flavobacteriaceae</taxon>
        <taxon>Paenimyroides</taxon>
    </lineage>
</organism>
<keyword evidence="2" id="KW-1185">Reference proteome</keyword>
<reference evidence="1 2" key="1">
    <citation type="submission" date="2022-08" db="EMBL/GenBank/DDBJ databases">
        <title>Myroides zhujiangensis sp. nov., a novel bacterium isolated from sediment in the Pearl River Estuary.</title>
        <authorList>
            <person name="Cui L."/>
        </authorList>
    </citation>
    <scope>NUCLEOTIDE SEQUENCE [LARGE SCALE GENOMIC DNA]</scope>
    <source>
        <strain evidence="1 2">SCSIO 72103</strain>
    </source>
</reference>
<evidence type="ECO:0000313" key="2">
    <source>
        <dbReference type="Proteomes" id="UP001317001"/>
    </source>
</evidence>
<dbReference type="EMBL" id="CP102382">
    <property type="protein sequence ID" value="UUV21719.1"/>
    <property type="molecule type" value="Genomic_DNA"/>
</dbReference>
<protein>
    <recommendedName>
        <fullName evidence="3">Lipoprotein</fullName>
    </recommendedName>
</protein>
<proteinExistence type="predicted"/>
<dbReference type="Proteomes" id="UP001317001">
    <property type="component" value="Chromosome"/>
</dbReference>
<gene>
    <name evidence="1" type="ORF">NPX36_01310</name>
</gene>
<dbReference type="PROSITE" id="PS51257">
    <property type="entry name" value="PROKAR_LIPOPROTEIN"/>
    <property type="match status" value="1"/>
</dbReference>
<evidence type="ECO:0008006" key="3">
    <source>
        <dbReference type="Google" id="ProtNLM"/>
    </source>
</evidence>